<organism evidence="3 4">
    <name type="scientific">Prorocentrum cordatum</name>
    <dbReference type="NCBI Taxonomy" id="2364126"/>
    <lineage>
        <taxon>Eukaryota</taxon>
        <taxon>Sar</taxon>
        <taxon>Alveolata</taxon>
        <taxon>Dinophyceae</taxon>
        <taxon>Prorocentrales</taxon>
        <taxon>Prorocentraceae</taxon>
        <taxon>Prorocentrum</taxon>
    </lineage>
</organism>
<feature type="region of interest" description="Disordered" evidence="1">
    <location>
        <begin position="69"/>
        <end position="103"/>
    </location>
</feature>
<evidence type="ECO:0000313" key="4">
    <source>
        <dbReference type="Proteomes" id="UP001189429"/>
    </source>
</evidence>
<sequence>MPTFMEAFWSLASHDITDTLDKVVERVLGDQSVDATGRRRRAEALRDLGAAFVAQAEAVAAPARARGAAAGGVAGQDDDEAKRRRFEEAFVASMGGPGGRPDE</sequence>
<evidence type="ECO:0000259" key="2">
    <source>
        <dbReference type="Pfam" id="PF14308"/>
    </source>
</evidence>
<proteinExistence type="predicted"/>
<keyword evidence="4" id="KW-1185">Reference proteome</keyword>
<protein>
    <recommendedName>
        <fullName evidence="2">DNAJ-containing protein X-domain domain-containing protein</fullName>
    </recommendedName>
</protein>
<gene>
    <name evidence="3" type="ORF">PCOR1329_LOCUS45376</name>
</gene>
<evidence type="ECO:0000313" key="3">
    <source>
        <dbReference type="EMBL" id="CAK0854178.1"/>
    </source>
</evidence>
<name>A0ABN9U5E2_9DINO</name>
<accession>A0ABN9U5E2</accession>
<reference evidence="3" key="1">
    <citation type="submission" date="2023-10" db="EMBL/GenBank/DDBJ databases">
        <authorList>
            <person name="Chen Y."/>
            <person name="Shah S."/>
            <person name="Dougan E. K."/>
            <person name="Thang M."/>
            <person name="Chan C."/>
        </authorList>
    </citation>
    <scope>NUCLEOTIDE SEQUENCE [LARGE SCALE GENOMIC DNA]</scope>
</reference>
<feature type="domain" description="DNAJ-containing protein X-domain" evidence="2">
    <location>
        <begin position="2"/>
        <end position="56"/>
    </location>
</feature>
<dbReference type="InterPro" id="IPR026894">
    <property type="entry name" value="DnaJ_X"/>
</dbReference>
<dbReference type="EMBL" id="CAUYUJ010015457">
    <property type="protein sequence ID" value="CAK0854178.1"/>
    <property type="molecule type" value="Genomic_DNA"/>
</dbReference>
<evidence type="ECO:0000256" key="1">
    <source>
        <dbReference type="SAM" id="MobiDB-lite"/>
    </source>
</evidence>
<comment type="caution">
    <text evidence="3">The sequence shown here is derived from an EMBL/GenBank/DDBJ whole genome shotgun (WGS) entry which is preliminary data.</text>
</comment>
<dbReference type="Pfam" id="PF14308">
    <property type="entry name" value="DnaJ-X"/>
    <property type="match status" value="1"/>
</dbReference>
<dbReference type="Proteomes" id="UP001189429">
    <property type="component" value="Unassembled WGS sequence"/>
</dbReference>